<reference evidence="1 2" key="1">
    <citation type="submission" date="2017-06" db="EMBL/GenBank/DDBJ databases">
        <authorList>
            <person name="Kim H.J."/>
            <person name="Triplett B.A."/>
        </authorList>
    </citation>
    <scope>NUCLEOTIDE SEQUENCE [LARGE SCALE GENOMIC DNA]</scope>
    <source>
        <strain evidence="1 2">DSM 18704</strain>
    </source>
</reference>
<dbReference type="GO" id="GO:0004812">
    <property type="term" value="F:aminoacyl-tRNA ligase activity"/>
    <property type="evidence" value="ECO:0007669"/>
    <property type="project" value="UniProtKB-KW"/>
</dbReference>
<proteinExistence type="predicted"/>
<evidence type="ECO:0000313" key="1">
    <source>
        <dbReference type="EMBL" id="SNT14652.1"/>
    </source>
</evidence>
<dbReference type="Proteomes" id="UP000198356">
    <property type="component" value="Unassembled WGS sequence"/>
</dbReference>
<keyword evidence="1" id="KW-0436">Ligase</keyword>
<protein>
    <submittedName>
        <fullName evidence="1">Valyl-tRNA synthetase</fullName>
    </submittedName>
</protein>
<keyword evidence="1" id="KW-0030">Aminoacyl-tRNA synthetase</keyword>
<evidence type="ECO:0000313" key="2">
    <source>
        <dbReference type="Proteomes" id="UP000198356"/>
    </source>
</evidence>
<sequence>MQTEAMVAALDAEILKLQQVRAILSEVGPSLTASAVNSAVKAAKAAKPSPAAPVKRQMSAEGKARIVAAQKKRWAAVKKAARVAAKAVKTPAKQAAKKAAKKAAPVKTAAQ</sequence>
<dbReference type="RefSeq" id="WP_176441762.1">
    <property type="nucleotide sequence ID" value="NZ_FZOU01000004.1"/>
</dbReference>
<accession>A0A239KAD3</accession>
<name>A0A239KAD3_9BACT</name>
<dbReference type="EMBL" id="FZOU01000004">
    <property type="protein sequence ID" value="SNT14652.1"/>
    <property type="molecule type" value="Genomic_DNA"/>
</dbReference>
<dbReference type="AlphaFoldDB" id="A0A239KAD3"/>
<organism evidence="1 2">
    <name type="scientific">Granulicella rosea</name>
    <dbReference type="NCBI Taxonomy" id="474952"/>
    <lineage>
        <taxon>Bacteria</taxon>
        <taxon>Pseudomonadati</taxon>
        <taxon>Acidobacteriota</taxon>
        <taxon>Terriglobia</taxon>
        <taxon>Terriglobales</taxon>
        <taxon>Acidobacteriaceae</taxon>
        <taxon>Granulicella</taxon>
    </lineage>
</organism>
<keyword evidence="2" id="KW-1185">Reference proteome</keyword>
<gene>
    <name evidence="1" type="ORF">SAMN05421770_104382</name>
</gene>